<evidence type="ECO:0000256" key="1">
    <source>
        <dbReference type="SAM" id="MobiDB-lite"/>
    </source>
</evidence>
<protein>
    <submittedName>
        <fullName evidence="2">Uncharacterized protein</fullName>
    </submittedName>
</protein>
<reference evidence="2" key="1">
    <citation type="submission" date="2021-01" db="EMBL/GenBank/DDBJ databases">
        <authorList>
            <person name="Corre E."/>
            <person name="Pelletier E."/>
            <person name="Niang G."/>
            <person name="Scheremetjew M."/>
            <person name="Finn R."/>
            <person name="Kale V."/>
            <person name="Holt S."/>
            <person name="Cochrane G."/>
            <person name="Meng A."/>
            <person name="Brown T."/>
            <person name="Cohen L."/>
        </authorList>
    </citation>
    <scope>NUCLEOTIDE SEQUENCE</scope>
    <source>
        <strain evidence="2">308</strain>
    </source>
</reference>
<feature type="region of interest" description="Disordered" evidence="1">
    <location>
        <begin position="18"/>
        <end position="56"/>
    </location>
</feature>
<proteinExistence type="predicted"/>
<gene>
    <name evidence="2" type="ORF">CHYS00102_LOCUS16095</name>
</gene>
<accession>A0A7S1BJX9</accession>
<sequence length="124" mass="13838">MKRPKAIELGMKWFQKLTSRKRRKPAGDIKQEKPTKKEDCDVTAEDDGKDDGIPSEITVPSFVDEGGVSFKDNVSVLDPSIMAGVDDPETLYGKKKNPLLESCHQPNISCMQSSLLTIFCYTQD</sequence>
<evidence type="ECO:0000313" key="2">
    <source>
        <dbReference type="EMBL" id="CAD8888895.1"/>
    </source>
</evidence>
<dbReference type="EMBL" id="HBFR01022414">
    <property type="protein sequence ID" value="CAD8888895.1"/>
    <property type="molecule type" value="Transcribed_RNA"/>
</dbReference>
<organism evidence="2">
    <name type="scientific">Corethron hystrix</name>
    <dbReference type="NCBI Taxonomy" id="216773"/>
    <lineage>
        <taxon>Eukaryota</taxon>
        <taxon>Sar</taxon>
        <taxon>Stramenopiles</taxon>
        <taxon>Ochrophyta</taxon>
        <taxon>Bacillariophyta</taxon>
        <taxon>Coscinodiscophyceae</taxon>
        <taxon>Corethrophycidae</taxon>
        <taxon>Corethrales</taxon>
        <taxon>Corethraceae</taxon>
        <taxon>Corethron</taxon>
    </lineage>
</organism>
<name>A0A7S1BJX9_9STRA</name>
<feature type="compositionally biased region" description="Basic and acidic residues" evidence="1">
    <location>
        <begin position="25"/>
        <end position="40"/>
    </location>
</feature>
<dbReference type="AlphaFoldDB" id="A0A7S1BJX9"/>